<accession>A0A183BEM3</accession>
<dbReference type="WBParaSite" id="ECPE_0001770301-mRNA-1">
    <property type="protein sequence ID" value="ECPE_0001770301-mRNA-1"/>
    <property type="gene ID" value="ECPE_0001770301"/>
</dbReference>
<dbReference type="Gene3D" id="1.25.40.10">
    <property type="entry name" value="Tetratricopeptide repeat domain"/>
    <property type="match status" value="1"/>
</dbReference>
<dbReference type="OrthoDB" id="439046at2759"/>
<keyword evidence="2" id="KW-1185">Reference proteome</keyword>
<dbReference type="SUPFAM" id="SSF48452">
    <property type="entry name" value="TPR-like"/>
    <property type="match status" value="1"/>
</dbReference>
<dbReference type="InterPro" id="IPR011990">
    <property type="entry name" value="TPR-like_helical_dom_sf"/>
</dbReference>
<evidence type="ECO:0000313" key="2">
    <source>
        <dbReference type="Proteomes" id="UP000272942"/>
    </source>
</evidence>
<organism evidence="3">
    <name type="scientific">Echinostoma caproni</name>
    <dbReference type="NCBI Taxonomy" id="27848"/>
    <lineage>
        <taxon>Eukaryota</taxon>
        <taxon>Metazoa</taxon>
        <taxon>Spiralia</taxon>
        <taxon>Lophotrochozoa</taxon>
        <taxon>Platyhelminthes</taxon>
        <taxon>Trematoda</taxon>
        <taxon>Digenea</taxon>
        <taxon>Plagiorchiida</taxon>
        <taxon>Echinostomata</taxon>
        <taxon>Echinostomatoidea</taxon>
        <taxon>Echinostomatidae</taxon>
        <taxon>Echinostoma</taxon>
    </lineage>
</organism>
<protein>
    <submittedName>
        <fullName evidence="3">TPR_REGION domain-containing protein</fullName>
    </submittedName>
</protein>
<sequence length="199" mass="22854">MKSFESTAETMGYQTHFLIFVRHLKHLVICTSHITINSAEEAEAIQAFNAAMVHQRNRRYIKSQKLLEHAFRLDPDNTDVLVALGEALEGSWRLKREVLVERTDKANSRSLIRLSESPIGSDDGLLLVADQMYTRALIVNPQLENAENRKSRLMPLVEEIDQRRSVSFLAFHVDTNLQMADRPYIGVALNLKAYFHIEY</sequence>
<dbReference type="Proteomes" id="UP000272942">
    <property type="component" value="Unassembled WGS sequence"/>
</dbReference>
<evidence type="ECO:0000313" key="3">
    <source>
        <dbReference type="WBParaSite" id="ECPE_0001770301-mRNA-1"/>
    </source>
</evidence>
<dbReference type="EMBL" id="UZAN01070650">
    <property type="protein sequence ID" value="VDP94960.1"/>
    <property type="molecule type" value="Genomic_DNA"/>
</dbReference>
<dbReference type="AlphaFoldDB" id="A0A183BEM3"/>
<proteinExistence type="predicted"/>
<reference evidence="1 2" key="2">
    <citation type="submission" date="2018-11" db="EMBL/GenBank/DDBJ databases">
        <authorList>
            <consortium name="Pathogen Informatics"/>
        </authorList>
    </citation>
    <scope>NUCLEOTIDE SEQUENCE [LARGE SCALE GENOMIC DNA]</scope>
    <source>
        <strain evidence="1 2">Egypt</strain>
    </source>
</reference>
<reference evidence="3" key="1">
    <citation type="submission" date="2016-06" db="UniProtKB">
        <authorList>
            <consortium name="WormBaseParasite"/>
        </authorList>
    </citation>
    <scope>IDENTIFICATION</scope>
</reference>
<gene>
    <name evidence="1" type="ORF">ECPE_LOCUS17658</name>
</gene>
<evidence type="ECO:0000313" key="1">
    <source>
        <dbReference type="EMBL" id="VDP94960.1"/>
    </source>
</evidence>
<name>A0A183BEM3_9TREM</name>